<dbReference type="PROSITE" id="PS00963">
    <property type="entry name" value="RIBOSOMAL_S2_2"/>
    <property type="match status" value="1"/>
</dbReference>
<keyword evidence="8" id="KW-1185">Reference proteome</keyword>
<evidence type="ECO:0000256" key="4">
    <source>
        <dbReference type="ARBA" id="ARBA00035256"/>
    </source>
</evidence>
<dbReference type="AlphaFoldDB" id="E1X2W5"/>
<evidence type="ECO:0000313" key="7">
    <source>
        <dbReference type="EMBL" id="CBW25160.1"/>
    </source>
</evidence>
<dbReference type="Gene3D" id="3.40.50.10490">
    <property type="entry name" value="Glucose-6-phosphate isomerase like protein, domain 1"/>
    <property type="match status" value="1"/>
</dbReference>
<dbReference type="SUPFAM" id="SSF52313">
    <property type="entry name" value="Ribosomal protein S2"/>
    <property type="match status" value="1"/>
</dbReference>
<dbReference type="PROSITE" id="PS00962">
    <property type="entry name" value="RIBOSOMAL_S2_1"/>
    <property type="match status" value="1"/>
</dbReference>
<keyword evidence="3 5" id="KW-0687">Ribonucleoprotein</keyword>
<sequence>MQNNIPSWDGLPFLVARGIRLTNLGVNMSNELKIQDLLSAGAHFGHQTHKWNPKMKKYVFGERNGIYIVDLGKTIPAAKKAYDFLKKVSAEGKPVLFVGTKRQASETVRNAAISCGANHVTYRWLGGMLTNYKTITLSVDKLRKVEKMKETGDFGLLTKKERSKIEKDVIKLEKNLGGIKDMRKIPGALFVVDPNAERIAVQEANVLGIPVVAITDTNCSPDGIDYVVPGNDDAIKSVSLFADYFASAVNEGLGQAKKTGKLSKDAKGVRDTSLEKEIISKYENDIDLKEEE</sequence>
<dbReference type="InterPro" id="IPR023591">
    <property type="entry name" value="Ribosomal_uS2_flav_dom_sf"/>
</dbReference>
<gene>
    <name evidence="5 7" type="primary">rpsB</name>
    <name evidence="7" type="ordered locus">BMS_0229</name>
</gene>
<dbReference type="HOGENOM" id="CLU_040318_1_0_7"/>
<evidence type="ECO:0000256" key="6">
    <source>
        <dbReference type="RuleBase" id="RU003631"/>
    </source>
</evidence>
<dbReference type="eggNOG" id="COG0052">
    <property type="taxonomic scope" value="Bacteria"/>
</dbReference>
<evidence type="ECO:0000256" key="1">
    <source>
        <dbReference type="ARBA" id="ARBA00006242"/>
    </source>
</evidence>
<dbReference type="Proteomes" id="UP000008963">
    <property type="component" value="Chromosome"/>
</dbReference>
<dbReference type="Pfam" id="PF00318">
    <property type="entry name" value="Ribosomal_S2"/>
    <property type="match status" value="1"/>
</dbReference>
<evidence type="ECO:0000256" key="2">
    <source>
        <dbReference type="ARBA" id="ARBA00022980"/>
    </source>
</evidence>
<name>E1X2W5_HALMS</name>
<dbReference type="HAMAP" id="MF_00291_B">
    <property type="entry name" value="Ribosomal_uS2_B"/>
    <property type="match status" value="1"/>
</dbReference>
<comment type="similarity">
    <text evidence="1 5 6">Belongs to the universal ribosomal protein uS2 family.</text>
</comment>
<dbReference type="NCBIfam" id="TIGR01011">
    <property type="entry name" value="rpsB_bact"/>
    <property type="match status" value="1"/>
</dbReference>
<dbReference type="InterPro" id="IPR018130">
    <property type="entry name" value="Ribosomal_uS2_CS"/>
</dbReference>
<dbReference type="InterPro" id="IPR001865">
    <property type="entry name" value="Ribosomal_uS2"/>
</dbReference>
<dbReference type="PANTHER" id="PTHR12534:SF0">
    <property type="entry name" value="SMALL RIBOSOMAL SUBUNIT PROTEIN US2M"/>
    <property type="match status" value="1"/>
</dbReference>
<dbReference type="CDD" id="cd01425">
    <property type="entry name" value="RPS2"/>
    <property type="match status" value="1"/>
</dbReference>
<evidence type="ECO:0000256" key="5">
    <source>
        <dbReference type="HAMAP-Rule" id="MF_00291"/>
    </source>
</evidence>
<reference evidence="8" key="1">
    <citation type="journal article" date="2013" name="ISME J.">
        <title>A small predatory core genome in the divergent marine Bacteriovorax marinus SJ and the terrestrial Bdellovibrio bacteriovorus.</title>
        <authorList>
            <person name="Crossman L.C."/>
            <person name="Chen H."/>
            <person name="Cerdeno-Tarraga A.M."/>
            <person name="Brooks K."/>
            <person name="Quail M.A."/>
            <person name="Pineiro S.A."/>
            <person name="Hobley L."/>
            <person name="Sockett R.E."/>
            <person name="Bentley S.D."/>
            <person name="Parkhill J."/>
            <person name="Williams H.N."/>
            <person name="Stine O.C."/>
        </authorList>
    </citation>
    <scope>NUCLEOTIDE SEQUENCE [LARGE SCALE GENOMIC DNA]</scope>
    <source>
        <strain evidence="8">ATCC BAA-682 / DSM 15412 / SJ</strain>
    </source>
</reference>
<keyword evidence="2 5" id="KW-0689">Ribosomal protein</keyword>
<dbReference type="InterPro" id="IPR005706">
    <property type="entry name" value="Ribosomal_uS2_bac/mit/plastid"/>
</dbReference>
<dbReference type="GO" id="GO:0022627">
    <property type="term" value="C:cytosolic small ribosomal subunit"/>
    <property type="evidence" value="ECO:0007669"/>
    <property type="project" value="TreeGrafter"/>
</dbReference>
<dbReference type="GO" id="GO:0003735">
    <property type="term" value="F:structural constituent of ribosome"/>
    <property type="evidence" value="ECO:0007669"/>
    <property type="project" value="InterPro"/>
</dbReference>
<dbReference type="STRING" id="862908.BMS_0229"/>
<dbReference type="Gene3D" id="1.10.287.610">
    <property type="entry name" value="Helix hairpin bin"/>
    <property type="match status" value="1"/>
</dbReference>
<dbReference type="GO" id="GO:0006412">
    <property type="term" value="P:translation"/>
    <property type="evidence" value="ECO:0007669"/>
    <property type="project" value="UniProtKB-UniRule"/>
</dbReference>
<accession>E1X2W5</accession>
<dbReference type="EMBL" id="FQ312005">
    <property type="protein sequence ID" value="CBW25160.1"/>
    <property type="molecule type" value="Genomic_DNA"/>
</dbReference>
<evidence type="ECO:0000313" key="8">
    <source>
        <dbReference type="Proteomes" id="UP000008963"/>
    </source>
</evidence>
<dbReference type="PANTHER" id="PTHR12534">
    <property type="entry name" value="30S RIBOSOMAL PROTEIN S2 PROKARYOTIC AND ORGANELLAR"/>
    <property type="match status" value="1"/>
</dbReference>
<dbReference type="KEGG" id="bmx:BMS_0229"/>
<organism evidence="7 8">
    <name type="scientific">Halobacteriovorax marinus (strain ATCC BAA-682 / DSM 15412 / SJ)</name>
    <name type="common">Bacteriovorax marinus</name>
    <dbReference type="NCBI Taxonomy" id="862908"/>
    <lineage>
        <taxon>Bacteria</taxon>
        <taxon>Pseudomonadati</taxon>
        <taxon>Bdellovibrionota</taxon>
        <taxon>Bacteriovoracia</taxon>
        <taxon>Bacteriovoracales</taxon>
        <taxon>Halobacteriovoraceae</taxon>
        <taxon>Halobacteriovorax</taxon>
    </lineage>
</organism>
<dbReference type="PATRIC" id="fig|862908.3.peg.220"/>
<proteinExistence type="inferred from homology"/>
<dbReference type="PRINTS" id="PR00395">
    <property type="entry name" value="RIBOSOMALS2"/>
</dbReference>
<protein>
    <recommendedName>
        <fullName evidence="4 5">Small ribosomal subunit protein uS2</fullName>
    </recommendedName>
</protein>
<evidence type="ECO:0000256" key="3">
    <source>
        <dbReference type="ARBA" id="ARBA00023274"/>
    </source>
</evidence>